<protein>
    <submittedName>
        <fullName evidence="2">Uncharacterized protein</fullName>
    </submittedName>
</protein>
<comment type="caution">
    <text evidence="2">The sequence shown here is derived from an EMBL/GenBank/DDBJ whole genome shotgun (WGS) entry which is preliminary data.</text>
</comment>
<keyword evidence="3" id="KW-1185">Reference proteome</keyword>
<proteinExistence type="predicted"/>
<organism evidence="2 3">
    <name type="scientific">Moorena bouillonii PNG</name>
    <dbReference type="NCBI Taxonomy" id="568701"/>
    <lineage>
        <taxon>Bacteria</taxon>
        <taxon>Bacillati</taxon>
        <taxon>Cyanobacteriota</taxon>
        <taxon>Cyanophyceae</taxon>
        <taxon>Coleofasciculales</taxon>
        <taxon>Coleofasciculaceae</taxon>
        <taxon>Moorena</taxon>
    </lineage>
</organism>
<gene>
    <name evidence="2" type="ORF">BJP37_03680</name>
</gene>
<evidence type="ECO:0000313" key="3">
    <source>
        <dbReference type="Proteomes" id="UP000186657"/>
    </source>
</evidence>
<name>A0A1U7MX49_9CYAN</name>
<feature type="region of interest" description="Disordered" evidence="1">
    <location>
        <begin position="1"/>
        <end position="33"/>
    </location>
</feature>
<accession>A0A1U7MX49</accession>
<dbReference type="Proteomes" id="UP000186657">
    <property type="component" value="Unassembled WGS sequence"/>
</dbReference>
<evidence type="ECO:0000313" key="2">
    <source>
        <dbReference type="EMBL" id="OLT58278.1"/>
    </source>
</evidence>
<evidence type="ECO:0000256" key="1">
    <source>
        <dbReference type="SAM" id="MobiDB-lite"/>
    </source>
</evidence>
<reference evidence="2 3" key="1">
    <citation type="submission" date="2016-10" db="EMBL/GenBank/DDBJ databases">
        <title>Comparative genomics uncovers the prolific and rare metabolic potential of the cyanobacterial genus Moorea.</title>
        <authorList>
            <person name="Leao T."/>
            <person name="Castelao G."/>
            <person name="Korobeynikov A."/>
            <person name="Monroe E.A."/>
            <person name="Podell S."/>
            <person name="Glukhov E."/>
            <person name="Allen E."/>
            <person name="Gerwick W.H."/>
            <person name="Gerwick L."/>
        </authorList>
    </citation>
    <scope>NUCLEOTIDE SEQUENCE [LARGE SCALE GENOMIC DNA]</scope>
    <source>
        <strain evidence="2 3">PNG5-198</strain>
    </source>
</reference>
<dbReference type="AlphaFoldDB" id="A0A1U7MX49"/>
<sequence length="90" mass="10188">MREFRMRESGIGNRESGIGNWESGIGSRESGVGKNPGSAVQFLTLAPETLTRPTPTSLHLYQYHQKIKGVFCYYWELNKIKAQIYPKPAL</sequence>
<dbReference type="EMBL" id="MKZS01000001">
    <property type="protein sequence ID" value="OLT58278.1"/>
    <property type="molecule type" value="Genomic_DNA"/>
</dbReference>